<accession>A0A7X0IU90</accession>
<feature type="chain" id="PRO_5031348613" evidence="1">
    <location>
        <begin position="20"/>
        <end position="134"/>
    </location>
</feature>
<reference evidence="2 3" key="1">
    <citation type="submission" date="2020-08" db="EMBL/GenBank/DDBJ databases">
        <title>Genomic Encyclopedia of Type Strains, Phase IV (KMG-V): Genome sequencing to study the core and pangenomes of soil and plant-associated prokaryotes.</title>
        <authorList>
            <person name="Whitman W."/>
        </authorList>
    </citation>
    <scope>NUCLEOTIDE SEQUENCE [LARGE SCALE GENOMIC DNA]</scope>
    <source>
        <strain evidence="2 3">SEMIA 4060</strain>
    </source>
</reference>
<name>A0A7X0IU90_9HYPH</name>
<keyword evidence="1" id="KW-0732">Signal</keyword>
<dbReference type="RefSeq" id="WP_184705834.1">
    <property type="nucleotide sequence ID" value="NZ_JACHBG010000007.1"/>
</dbReference>
<protein>
    <submittedName>
        <fullName evidence="2">Uncharacterized protein</fullName>
    </submittedName>
</protein>
<evidence type="ECO:0000256" key="1">
    <source>
        <dbReference type="SAM" id="SignalP"/>
    </source>
</evidence>
<organism evidence="2 3">
    <name type="scientific">Rhizobium lusitanum</name>
    <dbReference type="NCBI Taxonomy" id="293958"/>
    <lineage>
        <taxon>Bacteria</taxon>
        <taxon>Pseudomonadati</taxon>
        <taxon>Pseudomonadota</taxon>
        <taxon>Alphaproteobacteria</taxon>
        <taxon>Hyphomicrobiales</taxon>
        <taxon>Rhizobiaceae</taxon>
        <taxon>Rhizobium/Agrobacterium group</taxon>
        <taxon>Rhizobium</taxon>
    </lineage>
</organism>
<sequence length="134" mass="14595">MKRLLSIALLCLLPSAGFAAAPTKTVTYFQVVSAYLKDAKAAAAKYDHKRLAFDGYVVRMGTDPKGTFFGGIQSDGQKFDLSFSPADQAPLKSKYDGGEIKPFEPSNALTFECLNEGYVPEAMTIRLTNCKLVQ</sequence>
<dbReference type="EMBL" id="JACHBG010000007">
    <property type="protein sequence ID" value="MBB6486137.1"/>
    <property type="molecule type" value="Genomic_DNA"/>
</dbReference>
<evidence type="ECO:0000313" key="2">
    <source>
        <dbReference type="EMBL" id="MBB6486137.1"/>
    </source>
</evidence>
<comment type="caution">
    <text evidence="2">The sequence shown here is derived from an EMBL/GenBank/DDBJ whole genome shotgun (WGS) entry which is preliminary data.</text>
</comment>
<feature type="signal peptide" evidence="1">
    <location>
        <begin position="1"/>
        <end position="19"/>
    </location>
</feature>
<proteinExistence type="predicted"/>
<dbReference type="Proteomes" id="UP000565576">
    <property type="component" value="Unassembled WGS sequence"/>
</dbReference>
<gene>
    <name evidence="2" type="ORF">GGD46_003432</name>
</gene>
<dbReference type="AlphaFoldDB" id="A0A7X0IU90"/>
<evidence type="ECO:0000313" key="3">
    <source>
        <dbReference type="Proteomes" id="UP000565576"/>
    </source>
</evidence>